<evidence type="ECO:0000313" key="3">
    <source>
        <dbReference type="Proteomes" id="UP001200313"/>
    </source>
</evidence>
<reference evidence="1 3" key="1">
    <citation type="submission" date="2022-01" db="EMBL/GenBank/DDBJ databases">
        <title>Collection of gut derived symbiotic bacterial strains cultured from healthy donors.</title>
        <authorList>
            <person name="Lin H."/>
            <person name="Kohout C."/>
            <person name="Waligurski E."/>
            <person name="Pamer E.G."/>
        </authorList>
    </citation>
    <scope>NUCLEOTIDE SEQUENCE [LARGE SCALE GENOMIC DNA]</scope>
    <source>
        <strain evidence="1 3">DFI.3.7</strain>
    </source>
</reference>
<evidence type="ECO:0000313" key="2">
    <source>
        <dbReference type="EMBL" id="MCQ4771219.1"/>
    </source>
</evidence>
<evidence type="ECO:0000313" key="4">
    <source>
        <dbReference type="Proteomes" id="UP001204562"/>
    </source>
</evidence>
<organism evidence="2 4">
    <name type="scientific">Intestinimonas massiliensis</name>
    <name type="common">ex Afouda et al. 2020</name>
    <dbReference type="NCBI Taxonomy" id="1673721"/>
    <lineage>
        <taxon>Bacteria</taxon>
        <taxon>Bacillati</taxon>
        <taxon>Bacillota</taxon>
        <taxon>Clostridia</taxon>
        <taxon>Eubacteriales</taxon>
        <taxon>Intestinimonas</taxon>
    </lineage>
</organism>
<dbReference type="Proteomes" id="UP001204562">
    <property type="component" value="Unassembled WGS sequence"/>
</dbReference>
<dbReference type="EMBL" id="JAKNJB010000013">
    <property type="protein sequence ID" value="MCG4527236.1"/>
    <property type="molecule type" value="Genomic_DNA"/>
</dbReference>
<dbReference type="InterPro" id="IPR026349">
    <property type="entry name" value="CHP04255"/>
</dbReference>
<gene>
    <name evidence="1" type="ORF">L0P79_09110</name>
    <name evidence="2" type="ORF">NE579_12200</name>
</gene>
<protein>
    <submittedName>
        <fullName evidence="2">TIGR04255 family protein</fullName>
    </submittedName>
</protein>
<dbReference type="NCBIfam" id="TIGR04255">
    <property type="entry name" value="sporadTIGR04255"/>
    <property type="match status" value="1"/>
</dbReference>
<comment type="caution">
    <text evidence="2">The sequence shown here is derived from an EMBL/GenBank/DDBJ whole genome shotgun (WGS) entry which is preliminary data.</text>
</comment>
<reference evidence="2" key="2">
    <citation type="submission" date="2022-06" db="EMBL/GenBank/DDBJ databases">
        <title>Isolation of gut microbiota from human fecal samples.</title>
        <authorList>
            <person name="Pamer E.G."/>
            <person name="Barat B."/>
            <person name="Waligurski E."/>
            <person name="Medina S."/>
            <person name="Paddock L."/>
            <person name="Mostad J."/>
        </authorList>
    </citation>
    <scope>NUCLEOTIDE SEQUENCE</scope>
    <source>
        <strain evidence="2">DFI.9.91</strain>
    </source>
</reference>
<name>A0AAW5JTH2_9FIRM</name>
<proteinExistence type="predicted"/>
<evidence type="ECO:0000313" key="1">
    <source>
        <dbReference type="EMBL" id="MCG4527236.1"/>
    </source>
</evidence>
<dbReference type="RefSeq" id="WP_238074007.1">
    <property type="nucleotide sequence ID" value="NZ_JAKNJB010000013.1"/>
</dbReference>
<dbReference type="Proteomes" id="UP001200313">
    <property type="component" value="Unassembled WGS sequence"/>
</dbReference>
<keyword evidence="3" id="KW-1185">Reference proteome</keyword>
<dbReference type="EMBL" id="JANFYS010000026">
    <property type="protein sequence ID" value="MCQ4771219.1"/>
    <property type="molecule type" value="Genomic_DNA"/>
</dbReference>
<sequence>MLFGHYDRYQYAKSPLVEVICQLRFPTILSIGSQEPAAFQEAIRREFPRYAVRQEQPAPRVVGAGSPAPKLEAQPPVTNYNFVSADGLWKLNLTKDFIALSTLGYHCWEDFAQRLDKPLASFIQLYQPAFFERIGLRYVNAVSRKALGLEDVPWVSLIQPAFLGVLAELDVDEQAASRSSVDAHLALPEGQRLKLHAGPGLLGGGKKDPEIKFILDGDFSVAGSLSADRVPAVLEGLHGHAVRLFRGAVTSDLHTAMGPDPL</sequence>
<accession>A0AAW5JTH2</accession>
<dbReference type="AlphaFoldDB" id="A0AAW5JTH2"/>